<evidence type="ECO:0000313" key="1">
    <source>
        <dbReference type="EMBL" id="TDD89944.1"/>
    </source>
</evidence>
<dbReference type="Pfam" id="PF19939">
    <property type="entry name" value="DUF6401"/>
    <property type="match status" value="1"/>
</dbReference>
<accession>A0A4R5BZQ1</accession>
<dbReference type="InterPro" id="IPR045647">
    <property type="entry name" value="DUF6401"/>
</dbReference>
<dbReference type="AlphaFoldDB" id="A0A4R5BZQ1"/>
<dbReference type="OrthoDB" id="3853819at2"/>
<reference evidence="1 2" key="1">
    <citation type="submission" date="2019-03" db="EMBL/GenBank/DDBJ databases">
        <title>Draft genome sequences of novel Actinobacteria.</title>
        <authorList>
            <person name="Sahin N."/>
            <person name="Ay H."/>
            <person name="Saygin H."/>
        </authorList>
    </citation>
    <scope>NUCLEOTIDE SEQUENCE [LARGE SCALE GENOMIC DNA]</scope>
    <source>
        <strain evidence="1 2">H3C3</strain>
    </source>
</reference>
<sequence>MNGDSSEVLSLLVRDIGEAGVAEMDSSPGLAAAVDQHVAALRDELGARGEAPGEDDLMRYLQGFAEDAFKRGWWPDSTRDWEFVRIVAICWMMRQSTGR</sequence>
<keyword evidence="2" id="KW-1185">Reference proteome</keyword>
<comment type="caution">
    <text evidence="1">The sequence shown here is derived from an EMBL/GenBank/DDBJ whole genome shotgun (WGS) entry which is preliminary data.</text>
</comment>
<organism evidence="1 2">
    <name type="scientific">Actinomadura rubrisoli</name>
    <dbReference type="NCBI Taxonomy" id="2530368"/>
    <lineage>
        <taxon>Bacteria</taxon>
        <taxon>Bacillati</taxon>
        <taxon>Actinomycetota</taxon>
        <taxon>Actinomycetes</taxon>
        <taxon>Streptosporangiales</taxon>
        <taxon>Thermomonosporaceae</taxon>
        <taxon>Actinomadura</taxon>
    </lineage>
</organism>
<dbReference type="EMBL" id="SMKU01000054">
    <property type="protein sequence ID" value="TDD89944.1"/>
    <property type="molecule type" value="Genomic_DNA"/>
</dbReference>
<name>A0A4R5BZQ1_9ACTN</name>
<dbReference type="Proteomes" id="UP000294513">
    <property type="component" value="Unassembled WGS sequence"/>
</dbReference>
<gene>
    <name evidence="1" type="ORF">E1298_13565</name>
</gene>
<evidence type="ECO:0000313" key="2">
    <source>
        <dbReference type="Proteomes" id="UP000294513"/>
    </source>
</evidence>
<proteinExistence type="predicted"/>
<protein>
    <submittedName>
        <fullName evidence="1">Uncharacterized protein</fullName>
    </submittedName>
</protein>